<feature type="signal peptide" evidence="1">
    <location>
        <begin position="1"/>
        <end position="22"/>
    </location>
</feature>
<organism evidence="2 3">
    <name type="scientific">Acinetobacter pragensis</name>
    <dbReference type="NCBI Taxonomy" id="1806892"/>
    <lineage>
        <taxon>Bacteria</taxon>
        <taxon>Pseudomonadati</taxon>
        <taxon>Pseudomonadota</taxon>
        <taxon>Gammaproteobacteria</taxon>
        <taxon>Moraxellales</taxon>
        <taxon>Moraxellaceae</taxon>
        <taxon>Acinetobacter</taxon>
    </lineage>
</organism>
<gene>
    <name evidence="2" type="ORF">AZH43_00705</name>
</gene>
<sequence length="357" mass="37317">MKKTILGVWIASALSFSTMPHAMTNLDDQSLSDVTGQSLLNMTYVQGTNSGSMQQSNMGFYRLSLEGQLSLNANIKKLQLGCGGSKGAGCDIDIDNIALTGITTSKEAGAGASTDFVLNNPFIEFAIDNAATSSTRSVAGFRLGALSALGIMSIGSNADLTQLSDDTGINTLSGDIGIRVTNATLTNVSACVISTTAGCWLNGTANVADYSTTLIAKRSKTFSLTGMTAQASSSLLGLKLTNVNMNEIPYATTHQLMIADTDASGNYIATSNASLSLQSKNIYWQNVSDGSWRTIAAEKGWWISLPTTQFADLQMTQAVKLNAFAAIGGALGQEVNLAGVDLGQTPISNCFGSLKFC</sequence>
<evidence type="ECO:0000256" key="1">
    <source>
        <dbReference type="SAM" id="SignalP"/>
    </source>
</evidence>
<feature type="chain" id="PRO_5007592320" evidence="1">
    <location>
        <begin position="23"/>
        <end position="357"/>
    </location>
</feature>
<name>A0A151Y6V2_9GAMM</name>
<proteinExistence type="predicted"/>
<protein>
    <submittedName>
        <fullName evidence="2">Uncharacterized protein</fullName>
    </submittedName>
</protein>
<dbReference type="EMBL" id="LUAW01000001">
    <property type="protein sequence ID" value="KYQ73730.1"/>
    <property type="molecule type" value="Genomic_DNA"/>
</dbReference>
<evidence type="ECO:0000313" key="3">
    <source>
        <dbReference type="Proteomes" id="UP000076276"/>
    </source>
</evidence>
<comment type="caution">
    <text evidence="2">The sequence shown here is derived from an EMBL/GenBank/DDBJ whole genome shotgun (WGS) entry which is preliminary data.</text>
</comment>
<dbReference type="Proteomes" id="UP000076276">
    <property type="component" value="Unassembled WGS sequence"/>
</dbReference>
<dbReference type="RefSeq" id="WP_067665511.1">
    <property type="nucleotide sequence ID" value="NZ_LUAW01000001.1"/>
</dbReference>
<keyword evidence="3" id="KW-1185">Reference proteome</keyword>
<dbReference type="AlphaFoldDB" id="A0A151Y6V2"/>
<reference evidence="2 3" key="1">
    <citation type="submission" date="2016-03" db="EMBL/GenBank/DDBJ databases">
        <title>Acinetobacter genomospecies 28 strain ANC 4149.</title>
        <authorList>
            <person name="Radolfova-Krizova L."/>
            <person name="Nemec A."/>
        </authorList>
    </citation>
    <scope>NUCLEOTIDE SEQUENCE [LARGE SCALE GENOMIC DNA]</scope>
    <source>
        <strain evidence="2 3">ANC 4149</strain>
    </source>
</reference>
<keyword evidence="1" id="KW-0732">Signal</keyword>
<evidence type="ECO:0000313" key="2">
    <source>
        <dbReference type="EMBL" id="KYQ73730.1"/>
    </source>
</evidence>
<dbReference type="STRING" id="1806892.AZH43_00705"/>
<accession>A0A151Y6V2</accession>